<evidence type="ECO:0000259" key="13">
    <source>
        <dbReference type="PROSITE" id="PS50011"/>
    </source>
</evidence>
<evidence type="ECO:0000256" key="12">
    <source>
        <dbReference type="SAM" id="MobiDB-lite"/>
    </source>
</evidence>
<dbReference type="PROSITE" id="PS00107">
    <property type="entry name" value="PROTEIN_KINASE_ATP"/>
    <property type="match status" value="1"/>
</dbReference>
<gene>
    <name evidence="14" type="ORF">RFI_13196</name>
</gene>
<comment type="similarity">
    <text evidence="11">Belongs to the protein kinase superfamily.</text>
</comment>
<keyword evidence="3" id="KW-0597">Phosphoprotein</keyword>
<feature type="domain" description="Protein kinase" evidence="13">
    <location>
        <begin position="124"/>
        <end position="450"/>
    </location>
</feature>
<dbReference type="Gene3D" id="3.30.200.20">
    <property type="entry name" value="Phosphorylase Kinase, domain 1"/>
    <property type="match status" value="2"/>
</dbReference>
<feature type="compositionally biased region" description="Polar residues" evidence="12">
    <location>
        <begin position="370"/>
        <end position="380"/>
    </location>
</feature>
<dbReference type="GO" id="GO:0005524">
    <property type="term" value="F:ATP binding"/>
    <property type="evidence" value="ECO:0007669"/>
    <property type="project" value="UniProtKB-UniRule"/>
</dbReference>
<dbReference type="PROSITE" id="PS50011">
    <property type="entry name" value="PROTEIN_KINASE_DOM"/>
    <property type="match status" value="1"/>
</dbReference>
<evidence type="ECO:0000256" key="8">
    <source>
        <dbReference type="ARBA" id="ARBA00047899"/>
    </source>
</evidence>
<evidence type="ECO:0000256" key="4">
    <source>
        <dbReference type="ARBA" id="ARBA00022679"/>
    </source>
</evidence>
<accession>X6NDA7</accession>
<evidence type="ECO:0000313" key="14">
    <source>
        <dbReference type="EMBL" id="ETO23961.1"/>
    </source>
</evidence>
<dbReference type="PANTHER" id="PTHR24356">
    <property type="entry name" value="SERINE/THREONINE-PROTEIN KINASE"/>
    <property type="match status" value="1"/>
</dbReference>
<dbReference type="Gene3D" id="1.10.510.10">
    <property type="entry name" value="Transferase(Phosphotransferase) domain 1"/>
    <property type="match status" value="1"/>
</dbReference>
<keyword evidence="7 10" id="KW-0067">ATP-binding</keyword>
<keyword evidence="4" id="KW-0808">Transferase</keyword>
<dbReference type="GO" id="GO:0035556">
    <property type="term" value="P:intracellular signal transduction"/>
    <property type="evidence" value="ECO:0007669"/>
    <property type="project" value="TreeGrafter"/>
</dbReference>
<keyword evidence="5 10" id="KW-0547">Nucleotide-binding</keyword>
<dbReference type="EMBL" id="ASPP01009565">
    <property type="protein sequence ID" value="ETO23961.1"/>
    <property type="molecule type" value="Genomic_DNA"/>
</dbReference>
<evidence type="ECO:0000256" key="11">
    <source>
        <dbReference type="RuleBase" id="RU000304"/>
    </source>
</evidence>
<dbReference type="AlphaFoldDB" id="X6NDA7"/>
<feature type="non-terminal residue" evidence="14">
    <location>
        <position position="450"/>
    </location>
</feature>
<keyword evidence="6 14" id="KW-0418">Kinase</keyword>
<evidence type="ECO:0000313" key="15">
    <source>
        <dbReference type="Proteomes" id="UP000023152"/>
    </source>
</evidence>
<evidence type="ECO:0000256" key="6">
    <source>
        <dbReference type="ARBA" id="ARBA00022777"/>
    </source>
</evidence>
<comment type="caution">
    <text evidence="14">The sequence shown here is derived from an EMBL/GenBank/DDBJ whole genome shotgun (WGS) entry which is preliminary data.</text>
</comment>
<sequence length="450" mass="52361">MILLVGWPLSSFYHCIFLKKANKSIMSLRAQRAAQAAKKTNTHDRSPSEATLEKVAQMKQRVENTVRKRVSFQRERETRLSQINKKLQDSGLEEGQKQKYLKEFMENERSALREERHKVCLKDFALIKVIGKGGFGEVRIVRHKHNKEVYAMKTMRKKDMIARHQAGRVKCKNETYVYYAYLNTILCSKKKKKGEGDIVHKKRIIIIIFFRVFSNELKILERETFHNTLLFVCLGIVVCWNYMTFFFPLCPIDLGPAEKELMEKAVDSPFLVKLHYSFQDDTYLYLVMEYCGGGDFMGILMKHDTLSEAQTAFYMAEVTLAINAVHDLEFVHRDLKPDNILIASNGHIKLTDFGLAKSFNTSTDAFVTKYQNKTPNGSNEGDSDPENETEEPDEEKRMSDSDLKSKAAERRKDKKLMYSTVGVQYINKIKKRNTCHLFYTYIYIYVHVYD</sequence>
<protein>
    <recommendedName>
        <fullName evidence="1">non-specific serine/threonine protein kinase</fullName>
        <ecNumber evidence="1">2.7.11.1</ecNumber>
    </recommendedName>
</protein>
<keyword evidence="15" id="KW-1185">Reference proteome</keyword>
<dbReference type="InterPro" id="IPR000719">
    <property type="entry name" value="Prot_kinase_dom"/>
</dbReference>
<dbReference type="FunFam" id="1.10.510.10:FF:000086">
    <property type="entry name" value="Non-specific serine/threonine protein kinase"/>
    <property type="match status" value="1"/>
</dbReference>
<dbReference type="InterPro" id="IPR059233">
    <property type="entry name" value="MobB_NdrA/B/Cbk1"/>
</dbReference>
<evidence type="ECO:0000256" key="7">
    <source>
        <dbReference type="ARBA" id="ARBA00022840"/>
    </source>
</evidence>
<dbReference type="PROSITE" id="PS00108">
    <property type="entry name" value="PROTEIN_KINASE_ST"/>
    <property type="match status" value="1"/>
</dbReference>
<dbReference type="InterPro" id="IPR008271">
    <property type="entry name" value="Ser/Thr_kinase_AS"/>
</dbReference>
<evidence type="ECO:0000256" key="1">
    <source>
        <dbReference type="ARBA" id="ARBA00012513"/>
    </source>
</evidence>
<keyword evidence="2 11" id="KW-0723">Serine/threonine-protein kinase</keyword>
<feature type="compositionally biased region" description="Basic and acidic residues" evidence="12">
    <location>
        <begin position="394"/>
        <end position="410"/>
    </location>
</feature>
<feature type="binding site" evidence="10">
    <location>
        <position position="153"/>
    </location>
    <ligand>
        <name>ATP</name>
        <dbReference type="ChEBI" id="CHEBI:30616"/>
    </ligand>
</feature>
<organism evidence="14 15">
    <name type="scientific">Reticulomyxa filosa</name>
    <dbReference type="NCBI Taxonomy" id="46433"/>
    <lineage>
        <taxon>Eukaryota</taxon>
        <taxon>Sar</taxon>
        <taxon>Rhizaria</taxon>
        <taxon>Retaria</taxon>
        <taxon>Foraminifera</taxon>
        <taxon>Monothalamids</taxon>
        <taxon>Reticulomyxidae</taxon>
        <taxon>Reticulomyxa</taxon>
    </lineage>
</organism>
<dbReference type="EC" id="2.7.11.1" evidence="1"/>
<comment type="catalytic activity">
    <reaction evidence="8">
        <text>L-threonyl-[protein] + ATP = O-phospho-L-threonyl-[protein] + ADP + H(+)</text>
        <dbReference type="Rhea" id="RHEA:46608"/>
        <dbReference type="Rhea" id="RHEA-COMP:11060"/>
        <dbReference type="Rhea" id="RHEA-COMP:11605"/>
        <dbReference type="ChEBI" id="CHEBI:15378"/>
        <dbReference type="ChEBI" id="CHEBI:30013"/>
        <dbReference type="ChEBI" id="CHEBI:30616"/>
        <dbReference type="ChEBI" id="CHEBI:61977"/>
        <dbReference type="ChEBI" id="CHEBI:456216"/>
        <dbReference type="EC" id="2.7.11.1"/>
    </reaction>
</comment>
<evidence type="ECO:0000256" key="3">
    <source>
        <dbReference type="ARBA" id="ARBA00022553"/>
    </source>
</evidence>
<comment type="catalytic activity">
    <reaction evidence="9">
        <text>L-seryl-[protein] + ATP = O-phospho-L-seryl-[protein] + ADP + H(+)</text>
        <dbReference type="Rhea" id="RHEA:17989"/>
        <dbReference type="Rhea" id="RHEA-COMP:9863"/>
        <dbReference type="Rhea" id="RHEA-COMP:11604"/>
        <dbReference type="ChEBI" id="CHEBI:15378"/>
        <dbReference type="ChEBI" id="CHEBI:29999"/>
        <dbReference type="ChEBI" id="CHEBI:30616"/>
        <dbReference type="ChEBI" id="CHEBI:83421"/>
        <dbReference type="ChEBI" id="CHEBI:456216"/>
        <dbReference type="EC" id="2.7.11.1"/>
    </reaction>
</comment>
<feature type="region of interest" description="Disordered" evidence="12">
    <location>
        <begin position="370"/>
        <end position="410"/>
    </location>
</feature>
<dbReference type="InterPro" id="IPR017441">
    <property type="entry name" value="Protein_kinase_ATP_BS"/>
</dbReference>
<evidence type="ECO:0000256" key="2">
    <source>
        <dbReference type="ARBA" id="ARBA00022527"/>
    </source>
</evidence>
<evidence type="ECO:0000256" key="5">
    <source>
        <dbReference type="ARBA" id="ARBA00022741"/>
    </source>
</evidence>
<dbReference type="Proteomes" id="UP000023152">
    <property type="component" value="Unassembled WGS sequence"/>
</dbReference>
<evidence type="ECO:0000256" key="9">
    <source>
        <dbReference type="ARBA" id="ARBA00048679"/>
    </source>
</evidence>
<evidence type="ECO:0000256" key="10">
    <source>
        <dbReference type="PROSITE-ProRule" id="PRU10141"/>
    </source>
</evidence>
<dbReference type="CDD" id="cd21742">
    <property type="entry name" value="MobB_NDR_LATS-like"/>
    <property type="match status" value="1"/>
</dbReference>
<feature type="compositionally biased region" description="Acidic residues" evidence="12">
    <location>
        <begin position="381"/>
        <end position="393"/>
    </location>
</feature>
<name>X6NDA7_RETFI</name>
<reference evidence="14 15" key="1">
    <citation type="journal article" date="2013" name="Curr. Biol.">
        <title>The Genome of the Foraminiferan Reticulomyxa filosa.</title>
        <authorList>
            <person name="Glockner G."/>
            <person name="Hulsmann N."/>
            <person name="Schleicher M."/>
            <person name="Noegel A.A."/>
            <person name="Eichinger L."/>
            <person name="Gallinger C."/>
            <person name="Pawlowski J."/>
            <person name="Sierra R."/>
            <person name="Euteneuer U."/>
            <person name="Pillet L."/>
            <person name="Moustafa A."/>
            <person name="Platzer M."/>
            <person name="Groth M."/>
            <person name="Szafranski K."/>
            <person name="Schliwa M."/>
        </authorList>
    </citation>
    <scope>NUCLEOTIDE SEQUENCE [LARGE SCALE GENOMIC DNA]</scope>
</reference>
<dbReference type="InterPro" id="IPR011009">
    <property type="entry name" value="Kinase-like_dom_sf"/>
</dbReference>
<proteinExistence type="inferred from homology"/>
<dbReference type="SUPFAM" id="SSF56112">
    <property type="entry name" value="Protein kinase-like (PK-like)"/>
    <property type="match status" value="1"/>
</dbReference>
<dbReference type="PANTHER" id="PTHR24356:SF1">
    <property type="entry name" value="SERINE_THREONINE-PROTEIN KINASE GREATWALL"/>
    <property type="match status" value="1"/>
</dbReference>
<dbReference type="Pfam" id="PF00069">
    <property type="entry name" value="Pkinase"/>
    <property type="match status" value="1"/>
</dbReference>
<dbReference type="SMART" id="SM00220">
    <property type="entry name" value="S_TKc"/>
    <property type="match status" value="1"/>
</dbReference>
<dbReference type="InterPro" id="IPR050236">
    <property type="entry name" value="Ser_Thr_kinase_AGC"/>
</dbReference>
<dbReference type="GO" id="GO:0004674">
    <property type="term" value="F:protein serine/threonine kinase activity"/>
    <property type="evidence" value="ECO:0007669"/>
    <property type="project" value="UniProtKB-KW"/>
</dbReference>